<evidence type="ECO:0000256" key="2">
    <source>
        <dbReference type="ARBA" id="ARBA00001946"/>
    </source>
</evidence>
<evidence type="ECO:0000256" key="4">
    <source>
        <dbReference type="ARBA" id="ARBA00022679"/>
    </source>
</evidence>
<keyword evidence="7 11" id="KW-0418">Kinase</keyword>
<gene>
    <name evidence="11 12" type="primary">thiM</name>
    <name evidence="12" type="ORF">E4T21_20000</name>
</gene>
<dbReference type="PIRSF" id="PIRSF000513">
    <property type="entry name" value="Thz_kinase"/>
    <property type="match status" value="1"/>
</dbReference>
<evidence type="ECO:0000256" key="9">
    <source>
        <dbReference type="ARBA" id="ARBA00022842"/>
    </source>
</evidence>
<dbReference type="HAMAP" id="MF_00228">
    <property type="entry name" value="Thz_kinase"/>
    <property type="match status" value="1"/>
</dbReference>
<dbReference type="OrthoDB" id="8909021at2"/>
<evidence type="ECO:0000256" key="11">
    <source>
        <dbReference type="HAMAP-Rule" id="MF_00228"/>
    </source>
</evidence>
<keyword evidence="5 11" id="KW-0479">Metal-binding</keyword>
<sequence>MPSSSANATLSPDVLGVHLQELRQAPPLVHNLTNFVAMNSMANILLALGASPAMVHAPEEVSEFAALADAVTINIGTLSAGWVESMLMAAHSARQHGKPWVFDPVGVGATRYRRDVAAQLLALKPTVIRGNASEIMTLAHQADSGRGVDTTAGTDEALQAAIALASATSAVVAVTGEIDLVTDGQRLARICGGHELMPRVTTLGCSLTGVIAAFISSGRDTFESTIAALACYAEAGRQAGLAANGPGSFSSAFLDALYNLNESTFSHLAPVEINHVC</sequence>
<dbReference type="EMBL" id="CP038437">
    <property type="protein sequence ID" value="QEM84220.1"/>
    <property type="molecule type" value="Genomic_DNA"/>
</dbReference>
<dbReference type="CDD" id="cd01170">
    <property type="entry name" value="THZ_kinase"/>
    <property type="match status" value="1"/>
</dbReference>
<dbReference type="InterPro" id="IPR000417">
    <property type="entry name" value="Hyethyz_kinase"/>
</dbReference>
<comment type="function">
    <text evidence="11">Catalyzes the phosphorylation of the hydroxyl group of 4-methyl-5-beta-hydroxyethylthiazole (THZ).</text>
</comment>
<dbReference type="KEGG" id="hbh:E4T21_20000"/>
<dbReference type="GO" id="GO:0005524">
    <property type="term" value="F:ATP binding"/>
    <property type="evidence" value="ECO:0007669"/>
    <property type="project" value="UniProtKB-UniRule"/>
</dbReference>
<dbReference type="GO" id="GO:0004417">
    <property type="term" value="F:hydroxyethylthiazole kinase activity"/>
    <property type="evidence" value="ECO:0007669"/>
    <property type="project" value="UniProtKB-UniRule"/>
</dbReference>
<feature type="binding site" evidence="11">
    <location>
        <position position="129"/>
    </location>
    <ligand>
        <name>ATP</name>
        <dbReference type="ChEBI" id="CHEBI:30616"/>
    </ligand>
</feature>
<comment type="similarity">
    <text evidence="11">Belongs to the Thz kinase family.</text>
</comment>
<dbReference type="EC" id="2.7.1.50" evidence="11"/>
<keyword evidence="6 11" id="KW-0547">Nucleotide-binding</keyword>
<evidence type="ECO:0000256" key="1">
    <source>
        <dbReference type="ARBA" id="ARBA00001771"/>
    </source>
</evidence>
<proteinExistence type="inferred from homology"/>
<comment type="pathway">
    <text evidence="3 11">Cofactor biosynthesis; thiamine diphosphate biosynthesis; 4-methyl-5-(2-phosphoethyl)-thiazole from 5-(2-hydroxyethyl)-4-methylthiazole: step 1/1.</text>
</comment>
<evidence type="ECO:0000313" key="12">
    <source>
        <dbReference type="EMBL" id="QEM84220.1"/>
    </source>
</evidence>
<dbReference type="InterPro" id="IPR029056">
    <property type="entry name" value="Ribokinase-like"/>
</dbReference>
<dbReference type="NCBIfam" id="TIGR00694">
    <property type="entry name" value="thiM"/>
    <property type="match status" value="1"/>
</dbReference>
<dbReference type="GO" id="GO:0009228">
    <property type="term" value="P:thiamine biosynthetic process"/>
    <property type="evidence" value="ECO:0007669"/>
    <property type="project" value="UniProtKB-KW"/>
</dbReference>
<comment type="caution">
    <text evidence="11">Lacks conserved residue(s) required for the propagation of feature annotation.</text>
</comment>
<accession>A0A5C1NMZ1</accession>
<keyword evidence="9 11" id="KW-0460">Magnesium</keyword>
<dbReference type="SUPFAM" id="SSF53613">
    <property type="entry name" value="Ribokinase-like"/>
    <property type="match status" value="1"/>
</dbReference>
<comment type="catalytic activity">
    <reaction evidence="1 11">
        <text>5-(2-hydroxyethyl)-4-methylthiazole + ATP = 4-methyl-5-(2-phosphooxyethyl)-thiazole + ADP + H(+)</text>
        <dbReference type="Rhea" id="RHEA:24212"/>
        <dbReference type="ChEBI" id="CHEBI:15378"/>
        <dbReference type="ChEBI" id="CHEBI:17957"/>
        <dbReference type="ChEBI" id="CHEBI:30616"/>
        <dbReference type="ChEBI" id="CHEBI:58296"/>
        <dbReference type="ChEBI" id="CHEBI:456216"/>
        <dbReference type="EC" id="2.7.1.50"/>
    </reaction>
</comment>
<dbReference type="AlphaFoldDB" id="A0A5C1NMZ1"/>
<keyword evidence="13" id="KW-1185">Reference proteome</keyword>
<feature type="binding site" evidence="11">
    <location>
        <position position="54"/>
    </location>
    <ligand>
        <name>substrate</name>
    </ligand>
</feature>
<evidence type="ECO:0000313" key="13">
    <source>
        <dbReference type="Proteomes" id="UP000324285"/>
    </source>
</evidence>
<protein>
    <recommendedName>
        <fullName evidence="11">Hydroxyethylthiazole kinase</fullName>
        <ecNumber evidence="11">2.7.1.50</ecNumber>
    </recommendedName>
    <alternativeName>
        <fullName evidence="11">4-methyl-5-beta-hydroxyethylthiazole kinase</fullName>
        <shortName evidence="11">TH kinase</shortName>
        <shortName evidence="11">Thz kinase</shortName>
    </alternativeName>
</protein>
<dbReference type="GO" id="GO:0009229">
    <property type="term" value="P:thiamine diphosphate biosynthetic process"/>
    <property type="evidence" value="ECO:0007669"/>
    <property type="project" value="UniProtKB-UniRule"/>
</dbReference>
<evidence type="ECO:0000256" key="7">
    <source>
        <dbReference type="ARBA" id="ARBA00022777"/>
    </source>
</evidence>
<organism evidence="12 13">
    <name type="scientific">Halomonas binhaiensis</name>
    <dbReference type="NCBI Taxonomy" id="2562282"/>
    <lineage>
        <taxon>Bacteria</taxon>
        <taxon>Pseudomonadati</taxon>
        <taxon>Pseudomonadota</taxon>
        <taxon>Gammaproteobacteria</taxon>
        <taxon>Oceanospirillales</taxon>
        <taxon>Halomonadaceae</taxon>
        <taxon>Halomonas</taxon>
    </lineage>
</organism>
<dbReference type="PRINTS" id="PR01099">
    <property type="entry name" value="HYETHTZKNASE"/>
</dbReference>
<keyword evidence="8 11" id="KW-0067">ATP-binding</keyword>
<dbReference type="Gene3D" id="3.40.1190.20">
    <property type="match status" value="1"/>
</dbReference>
<dbReference type="GO" id="GO:0000287">
    <property type="term" value="F:magnesium ion binding"/>
    <property type="evidence" value="ECO:0007669"/>
    <property type="project" value="UniProtKB-UniRule"/>
</dbReference>
<keyword evidence="4 11" id="KW-0808">Transferase</keyword>
<dbReference type="Pfam" id="PF02110">
    <property type="entry name" value="HK"/>
    <property type="match status" value="1"/>
</dbReference>
<evidence type="ECO:0000256" key="3">
    <source>
        <dbReference type="ARBA" id="ARBA00004868"/>
    </source>
</evidence>
<name>A0A5C1NMZ1_9GAMM</name>
<comment type="cofactor">
    <cofactor evidence="2 11">
        <name>Mg(2+)</name>
        <dbReference type="ChEBI" id="CHEBI:18420"/>
    </cofactor>
</comment>
<evidence type="ECO:0000256" key="5">
    <source>
        <dbReference type="ARBA" id="ARBA00022723"/>
    </source>
</evidence>
<evidence type="ECO:0000256" key="10">
    <source>
        <dbReference type="ARBA" id="ARBA00022977"/>
    </source>
</evidence>
<keyword evidence="10 11" id="KW-0784">Thiamine biosynthesis</keyword>
<evidence type="ECO:0000256" key="6">
    <source>
        <dbReference type="ARBA" id="ARBA00022741"/>
    </source>
</evidence>
<dbReference type="Proteomes" id="UP000324285">
    <property type="component" value="Chromosome"/>
</dbReference>
<feature type="binding site" evidence="11">
    <location>
        <position position="175"/>
    </location>
    <ligand>
        <name>ATP</name>
        <dbReference type="ChEBI" id="CHEBI:30616"/>
    </ligand>
</feature>
<dbReference type="NCBIfam" id="NF006830">
    <property type="entry name" value="PRK09355.1"/>
    <property type="match status" value="1"/>
</dbReference>
<dbReference type="UniPathway" id="UPA00060">
    <property type="reaction ID" value="UER00139"/>
</dbReference>
<reference evidence="12" key="1">
    <citation type="submission" date="2021-02" db="EMBL/GenBank/DDBJ databases">
        <title>Strain Y2R2, a novel species of the genus Halomonas.</title>
        <authorList>
            <person name="Huang H."/>
        </authorList>
    </citation>
    <scope>NUCLEOTIDE SEQUENCE</scope>
    <source>
        <strain evidence="12">Y2R2</strain>
    </source>
</reference>
<evidence type="ECO:0000256" key="8">
    <source>
        <dbReference type="ARBA" id="ARBA00022840"/>
    </source>
</evidence>